<organism evidence="3 4">
    <name type="scientific">Piscinibacter terrae</name>
    <dbReference type="NCBI Taxonomy" id="2496871"/>
    <lineage>
        <taxon>Bacteria</taxon>
        <taxon>Pseudomonadati</taxon>
        <taxon>Pseudomonadota</taxon>
        <taxon>Betaproteobacteria</taxon>
        <taxon>Burkholderiales</taxon>
        <taxon>Sphaerotilaceae</taxon>
        <taxon>Piscinibacter</taxon>
    </lineage>
</organism>
<evidence type="ECO:0000259" key="2">
    <source>
        <dbReference type="Pfam" id="PF05170"/>
    </source>
</evidence>
<feature type="domain" description="AsmA" evidence="2">
    <location>
        <begin position="318"/>
        <end position="569"/>
    </location>
</feature>
<protein>
    <submittedName>
        <fullName evidence="3">AsmA family protein</fullName>
    </submittedName>
</protein>
<dbReference type="AlphaFoldDB" id="A0A3N7HL52"/>
<dbReference type="Proteomes" id="UP000267464">
    <property type="component" value="Unassembled WGS sequence"/>
</dbReference>
<comment type="caution">
    <text evidence="3">The sequence shown here is derived from an EMBL/GenBank/DDBJ whole genome shotgun (WGS) entry which is preliminary data.</text>
</comment>
<dbReference type="PANTHER" id="PTHR30441:SF9">
    <property type="entry name" value="ASMA FAMILY PROTEIN YHJG"/>
    <property type="match status" value="1"/>
</dbReference>
<gene>
    <name evidence="3" type="ORF">DZC73_21340</name>
</gene>
<dbReference type="RefSeq" id="WP_124542412.1">
    <property type="nucleotide sequence ID" value="NZ_QUSW01000006.1"/>
</dbReference>
<dbReference type="PANTHER" id="PTHR30441">
    <property type="entry name" value="DUF748 DOMAIN-CONTAINING PROTEIN"/>
    <property type="match status" value="1"/>
</dbReference>
<proteinExistence type="predicted"/>
<dbReference type="GO" id="GO:0005886">
    <property type="term" value="C:plasma membrane"/>
    <property type="evidence" value="ECO:0007669"/>
    <property type="project" value="TreeGrafter"/>
</dbReference>
<dbReference type="InterPro" id="IPR052894">
    <property type="entry name" value="AsmA-related"/>
</dbReference>
<dbReference type="InterPro" id="IPR007844">
    <property type="entry name" value="AsmA"/>
</dbReference>
<dbReference type="Pfam" id="PF05170">
    <property type="entry name" value="AsmA"/>
    <property type="match status" value="1"/>
</dbReference>
<evidence type="ECO:0000313" key="3">
    <source>
        <dbReference type="EMBL" id="RQP22834.1"/>
    </source>
</evidence>
<accession>A0A3N7HL52</accession>
<sequence>MSSTSRKAWRIAAWTLGPIAVAVLGLVACEVAGWPFLKGPAERQLTQRLDRTVALGDHFRLKLFRSIRLDTSTLRIGPPSSLAADSPLGGDLVNAKDAHLELPYGTVRRLMKADNSEPPRITSLRFGEVDANVKRLADGQANWTMGKPRDGQAPRQFDLPTIEELIIHNGNVRFDDAILKTALEATVNTSEGQVSEGRATGLNVQGKGRHEKIPFEFHVTSSGVLPLVAQGSQGRRDAVPITIRLAGGDNARFSFDGTGTDIFSFEGIDGDASLSGPSLAKVGDAVGLTLPNTEAFTLKGRLSKAGQVWSLNKATLAVGESHLGGSFSVDRSPKVPLLRGELNGSRLVLSDLLPAFGAPKPGTQKSQVQVAKQGGKVLPEKEFDIPSLHAMNADVKVRLARAELGTLFRQPLAPLDGDLSLQSGVLKLSNLVARTSGGEVKGQLGLDANPANPLWTADLRWGGIELDQWLRPRNKTSQTPKPSGENPGYVTGRLGGHAELQARGKSTAQMIASTDGTVQAWVRDGTISHLVVEGAGIDIAQGLGVFLVGDNPLPMHCAVVKANAKGGLLKPEVAMVDTKDSTLFVDGTVSLADERLALTLTTKPKDMSPLTLRSPVHVDGTFSNPQVHLEKKPIAIKALAALALAAVTPLAGIIPLVDLGDKEAAGGCRQALDRLRDANGPVGARDAKAPKASDKTLPPEPAARHAAVPGPVRK</sequence>
<keyword evidence="4" id="KW-1185">Reference proteome</keyword>
<dbReference type="OrthoDB" id="5749006at2"/>
<evidence type="ECO:0000256" key="1">
    <source>
        <dbReference type="SAM" id="MobiDB-lite"/>
    </source>
</evidence>
<feature type="region of interest" description="Disordered" evidence="1">
    <location>
        <begin position="674"/>
        <end position="714"/>
    </location>
</feature>
<dbReference type="GO" id="GO:0090313">
    <property type="term" value="P:regulation of protein targeting to membrane"/>
    <property type="evidence" value="ECO:0007669"/>
    <property type="project" value="TreeGrafter"/>
</dbReference>
<evidence type="ECO:0000313" key="4">
    <source>
        <dbReference type="Proteomes" id="UP000267464"/>
    </source>
</evidence>
<dbReference type="EMBL" id="QUSW01000006">
    <property type="protein sequence ID" value="RQP22834.1"/>
    <property type="molecule type" value="Genomic_DNA"/>
</dbReference>
<dbReference type="PROSITE" id="PS51257">
    <property type="entry name" value="PROKAR_LIPOPROTEIN"/>
    <property type="match status" value="1"/>
</dbReference>
<name>A0A3N7HL52_9BURK</name>
<feature type="compositionally biased region" description="Basic and acidic residues" evidence="1">
    <location>
        <begin position="685"/>
        <end position="694"/>
    </location>
</feature>
<reference evidence="3 4" key="2">
    <citation type="submission" date="2018-12" db="EMBL/GenBank/DDBJ databases">
        <title>Rhizobacter gummiphilus sp. nov., a rubber-degrading bacterium isolated from the soil of a botanical garden in Japan.</title>
        <authorList>
            <person name="Shunsuke S.S."/>
        </authorList>
    </citation>
    <scope>NUCLEOTIDE SEQUENCE [LARGE SCALE GENOMIC DNA]</scope>
    <source>
        <strain evidence="3 4">S-16</strain>
    </source>
</reference>
<reference evidence="3 4" key="1">
    <citation type="submission" date="2018-08" db="EMBL/GenBank/DDBJ databases">
        <authorList>
            <person name="Khan S.A."/>
            <person name="Jeon C.O."/>
            <person name="Chun B.H."/>
            <person name="Jeong S.E."/>
        </authorList>
    </citation>
    <scope>NUCLEOTIDE SEQUENCE [LARGE SCALE GENOMIC DNA]</scope>
    <source>
        <strain evidence="3 4">S-16</strain>
    </source>
</reference>